<dbReference type="GO" id="GO:0006508">
    <property type="term" value="P:proteolysis"/>
    <property type="evidence" value="ECO:0007669"/>
    <property type="project" value="UniProtKB-KW"/>
</dbReference>
<sequence>MPAPDLHQQFKELVKTTPVVDVHNDLPYQLRWQLHYEINEDKFKFDEPLVSQTDLIRLRKGGVGLQFFSCWMDYPSADELYKDFETPNSIVRDTLEQVDIVKRLVDKYSKCMKFVTSADEALKSYIESDNKLISVTMGVEGLHQVDTSLAVVRQYFDLGVRYITLTHNCDNPFATACTTIIAGKEDKGLTLYGHECVKEFNRIGMMVDLSHVSHKTMVDVLKITKAPVIFSHSSAYTMTPHERNVRDDVLLMVKENGGVICINFVPNFIKKEGATGATIDDCVDHIVHIVNLIGWDHIAIGSDFDGMGATGPEGLEDVSKYPDLVVKVWEKTKASADDIKKFMGINMLRVWKECELVAEALKNELPVEATWSGRKWRFPRYITLCPELFPGAATSTSTPDMFYDAKRFNFKDDEVEYDPKRPGFEAK</sequence>
<evidence type="ECO:0000256" key="1">
    <source>
        <dbReference type="RuleBase" id="RU341113"/>
    </source>
</evidence>
<dbReference type="InterPro" id="IPR008257">
    <property type="entry name" value="Pept_M19"/>
</dbReference>
<dbReference type="AlphaFoldDB" id="A0A9P8P8Q0"/>
<reference evidence="2" key="2">
    <citation type="submission" date="2021-01" db="EMBL/GenBank/DDBJ databases">
        <authorList>
            <person name="Schikora-Tamarit M.A."/>
        </authorList>
    </citation>
    <scope>NUCLEOTIDE SEQUENCE</scope>
    <source>
        <strain evidence="2">CBS6075</strain>
    </source>
</reference>
<dbReference type="CDD" id="cd01301">
    <property type="entry name" value="rDP_like"/>
    <property type="match status" value="1"/>
</dbReference>
<evidence type="ECO:0000313" key="3">
    <source>
        <dbReference type="Proteomes" id="UP000769157"/>
    </source>
</evidence>
<keyword evidence="1" id="KW-0378">Hydrolase</keyword>
<keyword evidence="3" id="KW-1185">Reference proteome</keyword>
<accession>A0A9P8P8Q0</accession>
<evidence type="ECO:0000313" key="2">
    <source>
        <dbReference type="EMBL" id="KAH3666734.1"/>
    </source>
</evidence>
<keyword evidence="1" id="KW-0645">Protease</keyword>
<comment type="similarity">
    <text evidence="1">Belongs to the metallo-dependent hydrolases superfamily. Peptidase M19 family.</text>
</comment>
<gene>
    <name evidence="2" type="ORF">OGAPHI_003183</name>
</gene>
<proteinExistence type="inferred from homology"/>
<dbReference type="Pfam" id="PF01244">
    <property type="entry name" value="Peptidase_M19"/>
    <property type="match status" value="1"/>
</dbReference>
<keyword evidence="1" id="KW-0479">Metal-binding</keyword>
<keyword evidence="1" id="KW-0482">Metalloprotease</keyword>
<comment type="catalytic activity">
    <reaction evidence="1">
        <text>an L-aminoacyl-L-amino acid + H2O = 2 an L-alpha-amino acid</text>
        <dbReference type="Rhea" id="RHEA:48940"/>
        <dbReference type="ChEBI" id="CHEBI:15377"/>
        <dbReference type="ChEBI" id="CHEBI:59869"/>
        <dbReference type="ChEBI" id="CHEBI:77460"/>
        <dbReference type="EC" id="3.4.13.19"/>
    </reaction>
</comment>
<dbReference type="OrthoDB" id="445695at2759"/>
<organism evidence="2 3">
    <name type="scientific">Ogataea philodendri</name>
    <dbReference type="NCBI Taxonomy" id="1378263"/>
    <lineage>
        <taxon>Eukaryota</taxon>
        <taxon>Fungi</taxon>
        <taxon>Dikarya</taxon>
        <taxon>Ascomycota</taxon>
        <taxon>Saccharomycotina</taxon>
        <taxon>Pichiomycetes</taxon>
        <taxon>Pichiales</taxon>
        <taxon>Pichiaceae</taxon>
        <taxon>Ogataea</taxon>
    </lineage>
</organism>
<dbReference type="PROSITE" id="PS51365">
    <property type="entry name" value="RENAL_DIPEPTIDASE_2"/>
    <property type="match status" value="1"/>
</dbReference>
<name>A0A9P8P8Q0_9ASCO</name>
<dbReference type="PANTHER" id="PTHR10443">
    <property type="entry name" value="MICROSOMAL DIPEPTIDASE"/>
    <property type="match status" value="1"/>
</dbReference>
<dbReference type="RefSeq" id="XP_046061690.1">
    <property type="nucleotide sequence ID" value="XM_046204134.1"/>
</dbReference>
<dbReference type="InterPro" id="IPR032466">
    <property type="entry name" value="Metal_Hydrolase"/>
</dbReference>
<dbReference type="GO" id="GO:0046872">
    <property type="term" value="F:metal ion binding"/>
    <property type="evidence" value="ECO:0007669"/>
    <property type="project" value="UniProtKB-UniRule"/>
</dbReference>
<keyword evidence="1" id="KW-0862">Zinc</keyword>
<dbReference type="EMBL" id="JAEUBE010000199">
    <property type="protein sequence ID" value="KAH3666734.1"/>
    <property type="molecule type" value="Genomic_DNA"/>
</dbReference>
<dbReference type="SUPFAM" id="SSF51556">
    <property type="entry name" value="Metallo-dependent hydrolases"/>
    <property type="match status" value="1"/>
</dbReference>
<protein>
    <recommendedName>
        <fullName evidence="1">Dipeptidase</fullName>
        <ecNumber evidence="1">3.4.13.19</ecNumber>
    </recommendedName>
</protein>
<comment type="cofactor">
    <cofactor evidence="1">
        <name>Zn(2+)</name>
        <dbReference type="ChEBI" id="CHEBI:29105"/>
    </cofactor>
</comment>
<keyword evidence="1" id="KW-0224">Dipeptidase</keyword>
<comment type="caution">
    <text evidence="2">The sequence shown here is derived from an EMBL/GenBank/DDBJ whole genome shotgun (WGS) entry which is preliminary data.</text>
</comment>
<dbReference type="GO" id="GO:0070573">
    <property type="term" value="F:metallodipeptidase activity"/>
    <property type="evidence" value="ECO:0007669"/>
    <property type="project" value="InterPro"/>
</dbReference>
<dbReference type="EC" id="3.4.13.19" evidence="1"/>
<dbReference type="GeneID" id="70235150"/>
<reference evidence="2" key="1">
    <citation type="journal article" date="2021" name="Open Biol.">
        <title>Shared evolutionary footprints suggest mitochondrial oxidative damage underlies multiple complex I losses in fungi.</title>
        <authorList>
            <person name="Schikora-Tamarit M.A."/>
            <person name="Marcet-Houben M."/>
            <person name="Nosek J."/>
            <person name="Gabaldon T."/>
        </authorList>
    </citation>
    <scope>NUCLEOTIDE SEQUENCE</scope>
    <source>
        <strain evidence="2">CBS6075</strain>
    </source>
</reference>
<dbReference type="Proteomes" id="UP000769157">
    <property type="component" value="Unassembled WGS sequence"/>
</dbReference>
<dbReference type="Gene3D" id="3.20.20.140">
    <property type="entry name" value="Metal-dependent hydrolases"/>
    <property type="match status" value="1"/>
</dbReference>
<dbReference type="PANTHER" id="PTHR10443:SF12">
    <property type="entry name" value="DIPEPTIDASE"/>
    <property type="match status" value="1"/>
</dbReference>